<dbReference type="InterPro" id="IPR036397">
    <property type="entry name" value="RNaseH_sf"/>
</dbReference>
<dbReference type="SMART" id="SM01126">
    <property type="entry name" value="DDE_Tnp_IS1595"/>
    <property type="match status" value="1"/>
</dbReference>
<dbReference type="Pfam" id="PF12762">
    <property type="entry name" value="DDE_Tnp_IS1595"/>
    <property type="match status" value="1"/>
</dbReference>
<dbReference type="EMBL" id="CAADFE010000156">
    <property type="protein sequence ID" value="VFJ77981.1"/>
    <property type="molecule type" value="Genomic_DNA"/>
</dbReference>
<proteinExistence type="predicted"/>
<gene>
    <name evidence="3" type="ORF">BECKFW1821C_GA0114237_11564</name>
</gene>
<reference evidence="3" key="1">
    <citation type="submission" date="2019-02" db="EMBL/GenBank/DDBJ databases">
        <authorList>
            <person name="Gruber-Vodicka R. H."/>
            <person name="Seah K. B. B."/>
        </authorList>
    </citation>
    <scope>NUCLEOTIDE SEQUENCE</scope>
    <source>
        <strain evidence="3">BECK_BZ131</strain>
    </source>
</reference>
<dbReference type="InterPro" id="IPR053164">
    <property type="entry name" value="IS1016-like_transposase"/>
</dbReference>
<name>A0A450U426_9GAMM</name>
<dbReference type="NCBIfam" id="NF033547">
    <property type="entry name" value="transpos_IS1595"/>
    <property type="match status" value="1"/>
</dbReference>
<feature type="compositionally biased region" description="Basic and acidic residues" evidence="1">
    <location>
        <begin position="143"/>
        <end position="152"/>
    </location>
</feature>
<dbReference type="GO" id="GO:0003676">
    <property type="term" value="F:nucleic acid binding"/>
    <property type="evidence" value="ECO:0007669"/>
    <property type="project" value="InterPro"/>
</dbReference>
<dbReference type="PANTHER" id="PTHR47163:SF2">
    <property type="entry name" value="SI:DKEY-17M8.2"/>
    <property type="match status" value="1"/>
</dbReference>
<protein>
    <submittedName>
        <fullName evidence="3">Transposase</fullName>
    </submittedName>
</protein>
<evidence type="ECO:0000256" key="1">
    <source>
        <dbReference type="SAM" id="MobiDB-lite"/>
    </source>
</evidence>
<dbReference type="PANTHER" id="PTHR47163">
    <property type="entry name" value="DDE_TNP_IS1595 DOMAIN-CONTAINING PROTEIN"/>
    <property type="match status" value="1"/>
</dbReference>
<accession>A0A450U426</accession>
<sequence>MNIIEVFEKFPTQESCIEHIEKVRWNGTPVCPYCGSTKTHPSDGRHFCYNCKTSFSVTVGTIFHHTHLPLQKWFLAISLTLNAKKGLSALQLSRDIRVNKNTAWRIAMQIRKAMNQMDHMELFSGIVEMDETYVGGKPRKGRRYDNPDDKPKPGRGTKKTPVIGAVERNGKAGAKVVKKEKMKGKDLRAFVKGRVDTNNAHLMTDEYKGYIGMSKILPHSVIKHSEWYVDGDIHTNSIESFWAILKRGVFGQYHSVSGRHLQKYVDEFCYRYNQRKEDRELVFNMTIQRALGV</sequence>
<dbReference type="Pfam" id="PF12760">
    <property type="entry name" value="Zn_ribbon_IS1595"/>
    <property type="match status" value="1"/>
</dbReference>
<organism evidence="3">
    <name type="scientific">Candidatus Kentrum sp. FW</name>
    <dbReference type="NCBI Taxonomy" id="2126338"/>
    <lineage>
        <taxon>Bacteria</taxon>
        <taxon>Pseudomonadati</taxon>
        <taxon>Pseudomonadota</taxon>
        <taxon>Gammaproteobacteria</taxon>
        <taxon>Candidatus Kentrum</taxon>
    </lineage>
</organism>
<feature type="region of interest" description="Disordered" evidence="1">
    <location>
        <begin position="137"/>
        <end position="161"/>
    </location>
</feature>
<dbReference type="InterPro" id="IPR024442">
    <property type="entry name" value="Transposase_Zn_ribbon"/>
</dbReference>
<evidence type="ECO:0000313" key="3">
    <source>
        <dbReference type="EMBL" id="VFJ77981.1"/>
    </source>
</evidence>
<evidence type="ECO:0000259" key="2">
    <source>
        <dbReference type="SMART" id="SM01126"/>
    </source>
</evidence>
<dbReference type="InterPro" id="IPR024445">
    <property type="entry name" value="Tnp_ISXO2-like"/>
</dbReference>
<dbReference type="Gene3D" id="3.30.420.10">
    <property type="entry name" value="Ribonuclease H-like superfamily/Ribonuclease H"/>
    <property type="match status" value="1"/>
</dbReference>
<feature type="domain" description="ISXO2-like transposase" evidence="2">
    <location>
        <begin position="122"/>
        <end position="273"/>
    </location>
</feature>
<dbReference type="AlphaFoldDB" id="A0A450U426"/>